<organism evidence="13 16">
    <name type="scientific">Allgaiera indica</name>
    <dbReference type="NCBI Taxonomy" id="765699"/>
    <lineage>
        <taxon>Bacteria</taxon>
        <taxon>Pseudomonadati</taxon>
        <taxon>Pseudomonadota</taxon>
        <taxon>Alphaproteobacteria</taxon>
        <taxon>Rhodobacterales</taxon>
        <taxon>Paracoccaceae</taxon>
        <taxon>Allgaiera</taxon>
    </lineage>
</organism>
<evidence type="ECO:0000256" key="9">
    <source>
        <dbReference type="ARBA" id="ARBA00023136"/>
    </source>
</evidence>
<dbReference type="NCBIfam" id="NF009438">
    <property type="entry name" value="PRK12797.1"/>
    <property type="match status" value="1"/>
</dbReference>
<keyword evidence="8 12" id="KW-1133">Transmembrane helix</keyword>
<dbReference type="RefSeq" id="WP_051646082.1">
    <property type="nucleotide sequence ID" value="NZ_BNAB01000001.1"/>
</dbReference>
<evidence type="ECO:0000313" key="13">
    <source>
        <dbReference type="EMBL" id="GHD98100.1"/>
    </source>
</evidence>
<keyword evidence="3 12" id="KW-0813">Transport</keyword>
<evidence type="ECO:0000313" key="14">
    <source>
        <dbReference type="EMBL" id="SDW53917.1"/>
    </source>
</evidence>
<keyword evidence="15" id="KW-1185">Reference proteome</keyword>
<keyword evidence="13" id="KW-0282">Flagellum</keyword>
<evidence type="ECO:0000256" key="7">
    <source>
        <dbReference type="ARBA" id="ARBA00022927"/>
    </source>
</evidence>
<dbReference type="EMBL" id="FNOB01000004">
    <property type="protein sequence ID" value="SDW53917.1"/>
    <property type="molecule type" value="Genomic_DNA"/>
</dbReference>
<dbReference type="NCBIfam" id="TIGR01103">
    <property type="entry name" value="fliP"/>
    <property type="match status" value="1"/>
</dbReference>
<feature type="transmembrane region" description="Helical" evidence="12">
    <location>
        <begin position="170"/>
        <end position="194"/>
    </location>
</feature>
<reference evidence="13" key="1">
    <citation type="journal article" date="2014" name="Int. J. Syst. Evol. Microbiol.">
        <title>Complete genome sequence of Corynebacterium casei LMG S-19264T (=DSM 44701T), isolated from a smear-ripened cheese.</title>
        <authorList>
            <consortium name="US DOE Joint Genome Institute (JGI-PGF)"/>
            <person name="Walter F."/>
            <person name="Albersmeier A."/>
            <person name="Kalinowski J."/>
            <person name="Ruckert C."/>
        </authorList>
    </citation>
    <scope>NUCLEOTIDE SEQUENCE</scope>
    <source>
        <strain evidence="13">CGMCC 1.10859</strain>
    </source>
</reference>
<dbReference type="InterPro" id="IPR005838">
    <property type="entry name" value="T3SS_IM_P"/>
</dbReference>
<evidence type="ECO:0000256" key="1">
    <source>
        <dbReference type="ARBA" id="ARBA00006257"/>
    </source>
</evidence>
<dbReference type="PROSITE" id="PS01061">
    <property type="entry name" value="FLIP_2"/>
    <property type="match status" value="1"/>
</dbReference>
<dbReference type="EMBL" id="BNAB01000001">
    <property type="protein sequence ID" value="GHD98100.1"/>
    <property type="molecule type" value="Genomic_DNA"/>
</dbReference>
<reference evidence="14 15" key="2">
    <citation type="submission" date="2016-10" db="EMBL/GenBank/DDBJ databases">
        <authorList>
            <person name="Varghese N."/>
            <person name="Submissions S."/>
        </authorList>
    </citation>
    <scope>NUCLEOTIDE SEQUENCE [LARGE SCALE GENOMIC DNA]</scope>
    <source>
        <strain evidence="14 15">DSM 24802</strain>
    </source>
</reference>
<evidence type="ECO:0000256" key="2">
    <source>
        <dbReference type="ARBA" id="ARBA00021714"/>
    </source>
</evidence>
<evidence type="ECO:0000256" key="3">
    <source>
        <dbReference type="ARBA" id="ARBA00022448"/>
    </source>
</evidence>
<comment type="similarity">
    <text evidence="1 12">Belongs to the FliP/MopC/SpaP family.</text>
</comment>
<keyword evidence="5 12" id="KW-0812">Transmembrane</keyword>
<dbReference type="PANTHER" id="PTHR30587">
    <property type="entry name" value="FLAGELLAR BIOSYNTHETIC PROTEIN FLIP"/>
    <property type="match status" value="1"/>
</dbReference>
<evidence type="ECO:0000256" key="5">
    <source>
        <dbReference type="ARBA" id="ARBA00022692"/>
    </source>
</evidence>
<dbReference type="PANTHER" id="PTHR30587:SF0">
    <property type="entry name" value="FLAGELLAR BIOSYNTHETIC PROTEIN FLIP"/>
    <property type="match status" value="1"/>
</dbReference>
<protein>
    <recommendedName>
        <fullName evidence="2 12">Flagellar biosynthetic protein FliP</fullName>
    </recommendedName>
</protein>
<evidence type="ECO:0000256" key="6">
    <source>
        <dbReference type="ARBA" id="ARBA00022795"/>
    </source>
</evidence>
<proteinExistence type="inferred from homology"/>
<sequence>MQGATSPLVSVTTQGHGQVFSLDIQTLLIITLLAFLPGLVLLMTSFTRFIVVLAIFRQALGLTTTPPNILLIALALILSAFVMRPTLETVNNAALQPYLARKISFDDATKAAIAPMRAFMLKQVRERELHLFVNLSGHKGEYANLDDVPLLTLVPAFVTSELQSAFQIGFLIYIPFALIDLAVAAILMALGMIMVSPTLISLPIKLLLFVSIGGWSLLLGSVARSVVH</sequence>
<keyword evidence="7 12" id="KW-0653">Protein transport</keyword>
<comment type="caution">
    <text evidence="13">The sequence shown here is derived from an EMBL/GenBank/DDBJ whole genome shotgun (WGS) entry which is preliminary data.</text>
</comment>
<dbReference type="PROSITE" id="PS01060">
    <property type="entry name" value="FLIP_1"/>
    <property type="match status" value="1"/>
</dbReference>
<dbReference type="Proteomes" id="UP000634647">
    <property type="component" value="Unassembled WGS sequence"/>
</dbReference>
<reference evidence="13" key="3">
    <citation type="submission" date="2023-06" db="EMBL/GenBank/DDBJ databases">
        <authorList>
            <person name="Sun Q."/>
            <person name="Zhou Y."/>
        </authorList>
    </citation>
    <scope>NUCLEOTIDE SEQUENCE</scope>
    <source>
        <strain evidence="13">CGMCC 1.10859</strain>
    </source>
</reference>
<dbReference type="Pfam" id="PF00813">
    <property type="entry name" value="FliP"/>
    <property type="match status" value="1"/>
</dbReference>
<comment type="function">
    <text evidence="12">Plays a role in the flagellum-specific transport system.</text>
</comment>
<dbReference type="PRINTS" id="PR01302">
    <property type="entry name" value="TYPE3IMPPROT"/>
</dbReference>
<keyword evidence="9 12" id="KW-0472">Membrane</keyword>
<dbReference type="AlphaFoldDB" id="A0AAN4ZX03"/>
<evidence type="ECO:0000313" key="16">
    <source>
        <dbReference type="Proteomes" id="UP000634647"/>
    </source>
</evidence>
<dbReference type="GO" id="GO:0009425">
    <property type="term" value="C:bacterial-type flagellum basal body"/>
    <property type="evidence" value="ECO:0007669"/>
    <property type="project" value="UniProtKB-SubCell"/>
</dbReference>
<dbReference type="GO" id="GO:0005886">
    <property type="term" value="C:plasma membrane"/>
    <property type="evidence" value="ECO:0007669"/>
    <property type="project" value="UniProtKB-SubCell"/>
</dbReference>
<keyword evidence="13" id="KW-0966">Cell projection</keyword>
<dbReference type="Proteomes" id="UP000199541">
    <property type="component" value="Unassembled WGS sequence"/>
</dbReference>
<keyword evidence="13" id="KW-0969">Cilium</keyword>
<dbReference type="GO" id="GO:0009306">
    <property type="term" value="P:protein secretion"/>
    <property type="evidence" value="ECO:0007669"/>
    <property type="project" value="UniProtKB-UniRule"/>
</dbReference>
<gene>
    <name evidence="12 13" type="primary">fliP</name>
    <name evidence="13" type="ORF">GCM10008024_00260</name>
    <name evidence="14" type="ORF">SAMN05444006_104191</name>
</gene>
<name>A0AAN4ZX03_9RHOB</name>
<evidence type="ECO:0000256" key="8">
    <source>
        <dbReference type="ARBA" id="ARBA00022989"/>
    </source>
</evidence>
<evidence type="ECO:0000313" key="15">
    <source>
        <dbReference type="Proteomes" id="UP000199541"/>
    </source>
</evidence>
<evidence type="ECO:0000256" key="10">
    <source>
        <dbReference type="ARBA" id="ARBA00023143"/>
    </source>
</evidence>
<feature type="transmembrane region" description="Helical" evidence="12">
    <location>
        <begin position="68"/>
        <end position="87"/>
    </location>
</feature>
<keyword evidence="6 12" id="KW-1005">Bacterial flagellum biogenesis</keyword>
<dbReference type="InterPro" id="IPR005837">
    <property type="entry name" value="FliP"/>
</dbReference>
<keyword evidence="10" id="KW-0975">Bacterial flagellum</keyword>
<comment type="subcellular location">
    <subcellularLocation>
        <location evidence="12">Cell membrane</location>
        <topology evidence="12">Multi-pass membrane protein</topology>
    </subcellularLocation>
    <subcellularLocation>
        <location evidence="12">Bacterial flagellum basal body</location>
    </subcellularLocation>
</comment>
<accession>A0AAN4ZX03</accession>
<keyword evidence="11 12" id="KW-1006">Bacterial flagellum protein export</keyword>
<evidence type="ECO:0000256" key="12">
    <source>
        <dbReference type="RuleBase" id="RU362069"/>
    </source>
</evidence>
<dbReference type="GO" id="GO:0044781">
    <property type="term" value="P:bacterial-type flagellum organization"/>
    <property type="evidence" value="ECO:0007669"/>
    <property type="project" value="UniProtKB-UniRule"/>
</dbReference>
<evidence type="ECO:0000256" key="11">
    <source>
        <dbReference type="ARBA" id="ARBA00023225"/>
    </source>
</evidence>
<keyword evidence="4 12" id="KW-1003">Cell membrane</keyword>
<feature type="transmembrane region" description="Helical" evidence="12">
    <location>
        <begin position="206"/>
        <end position="227"/>
    </location>
</feature>
<feature type="transmembrane region" description="Helical" evidence="12">
    <location>
        <begin position="27"/>
        <end position="56"/>
    </location>
</feature>
<evidence type="ECO:0000256" key="4">
    <source>
        <dbReference type="ARBA" id="ARBA00022475"/>
    </source>
</evidence>
<dbReference type="PRINTS" id="PR00951">
    <property type="entry name" value="FLGBIOSNFLIP"/>
</dbReference>